<organism evidence="11 12">
    <name type="scientific">Tanticharoenia sakaeratensis NBRC 103193</name>
    <dbReference type="NCBI Taxonomy" id="1231623"/>
    <lineage>
        <taxon>Bacteria</taxon>
        <taxon>Pseudomonadati</taxon>
        <taxon>Pseudomonadota</taxon>
        <taxon>Alphaproteobacteria</taxon>
        <taxon>Acetobacterales</taxon>
        <taxon>Acetobacteraceae</taxon>
        <taxon>Tanticharoenia</taxon>
    </lineage>
</organism>
<proteinExistence type="inferred from homology"/>
<dbReference type="OrthoDB" id="9787072at2"/>
<keyword evidence="12" id="KW-1185">Reference proteome</keyword>
<dbReference type="Gene3D" id="3.40.630.30">
    <property type="match status" value="1"/>
</dbReference>
<comment type="function">
    <text evidence="9">Catalyzes the first step in the biosynthesis of ornithine lipids, which are phosphorus-free membrane lipids. Catalyzes the 3-hydroxyacyl-acyl carrier protein-dependent acylation of ornithine to form lyso-ornithine lipid (LOL).</text>
</comment>
<dbReference type="RefSeq" id="WP_084711937.1">
    <property type="nucleotide sequence ID" value="NZ_BALE01000002.1"/>
</dbReference>
<dbReference type="STRING" id="1231623.Tasa_002_089"/>
<comment type="caution">
    <text evidence="11">The sequence shown here is derived from an EMBL/GenBank/DDBJ whole genome shotgun (WGS) entry which is preliminary data.</text>
</comment>
<keyword evidence="2" id="KW-0444">Lipid biosynthesis</keyword>
<keyword evidence="5" id="KW-0012">Acyltransferase</keyword>
<dbReference type="Proteomes" id="UP000032679">
    <property type="component" value="Unassembled WGS sequence"/>
</dbReference>
<accession>A0A0D6MGQ6</accession>
<evidence type="ECO:0000256" key="2">
    <source>
        <dbReference type="ARBA" id="ARBA00022516"/>
    </source>
</evidence>
<evidence type="ECO:0000313" key="12">
    <source>
        <dbReference type="Proteomes" id="UP000032679"/>
    </source>
</evidence>
<keyword evidence="3" id="KW-0808">Transferase</keyword>
<dbReference type="InterPro" id="IPR052351">
    <property type="entry name" value="Ornithine_N-alpha-AT"/>
</dbReference>
<evidence type="ECO:0000256" key="8">
    <source>
        <dbReference type="ARBA" id="ARBA00039866"/>
    </source>
</evidence>
<evidence type="ECO:0000313" key="11">
    <source>
        <dbReference type="EMBL" id="GAN52809.1"/>
    </source>
</evidence>
<evidence type="ECO:0000256" key="10">
    <source>
        <dbReference type="ARBA" id="ARBA00047785"/>
    </source>
</evidence>
<reference evidence="11 12" key="1">
    <citation type="submission" date="2012-10" db="EMBL/GenBank/DDBJ databases">
        <title>Genome sequencing of Tanticharoenia sakaeratensis NBRC 103193.</title>
        <authorList>
            <person name="Azuma Y."/>
            <person name="Hadano H."/>
            <person name="Hirakawa H."/>
            <person name="Matsushita K."/>
        </authorList>
    </citation>
    <scope>NUCLEOTIDE SEQUENCE [LARGE SCALE GENOMIC DNA]</scope>
    <source>
        <strain evidence="11 12">NBRC 103193</strain>
    </source>
</reference>
<dbReference type="GO" id="GO:0006629">
    <property type="term" value="P:lipid metabolic process"/>
    <property type="evidence" value="ECO:0007669"/>
    <property type="project" value="UniProtKB-KW"/>
</dbReference>
<protein>
    <recommendedName>
        <fullName evidence="8">L-ornithine N(alpha)-acyltransferase</fullName>
        <ecNumber evidence="7">2.3.2.30</ecNumber>
    </recommendedName>
</protein>
<evidence type="ECO:0000256" key="6">
    <source>
        <dbReference type="ARBA" id="ARBA00038095"/>
    </source>
</evidence>
<dbReference type="AlphaFoldDB" id="A0A0D6MGQ6"/>
<evidence type="ECO:0000256" key="5">
    <source>
        <dbReference type="ARBA" id="ARBA00023315"/>
    </source>
</evidence>
<sequence length="309" mass="34336">MSKAETLAALLQAVSPDDPQAGERLRALATSGRDGATLSTLALERNGFQELRGGNLGVRIAANDAEREAAQALRYRVFFEEMGARPDERAARSRRDIDEYDEVADHLLVIDHSISSGAAGVVGTYRLLRDDAAAKVGKYYSGSEYDLSPLIEFPGKLLEVGRSCVDRDYRGRSAMQLLWRGIASYIFLHRIDVLFGCASLPGTNPDAVANELTYLYHNHLAPPVLRVSALPDRRVEMLRTDPHTLDYRSCLARLPPLIKGYLRLGGYVGDGAVVDHQFNTTDVAVLVKSELLADKYYRHYERRLRDALE</sequence>
<name>A0A0D6MGQ6_9PROT</name>
<gene>
    <name evidence="11" type="ORF">Tasa_002_089</name>
</gene>
<dbReference type="PANTHER" id="PTHR37323:SF1">
    <property type="entry name" value="L-ORNITHINE N(ALPHA)-ACYLTRANSFERASE"/>
    <property type="match status" value="1"/>
</dbReference>
<dbReference type="PANTHER" id="PTHR37323">
    <property type="entry name" value="GCN5-RELATED N-ACETYLTRANSFERASE"/>
    <property type="match status" value="1"/>
</dbReference>
<evidence type="ECO:0000256" key="4">
    <source>
        <dbReference type="ARBA" id="ARBA00023098"/>
    </source>
</evidence>
<comment type="catalytic activity">
    <reaction evidence="10">
        <text>a (3R)-hydroxyacyl-[ACP] + L-ornithine = a lyso-ornithine lipid + holo-[ACP] + H(+)</text>
        <dbReference type="Rhea" id="RHEA:20633"/>
        <dbReference type="Rhea" id="RHEA-COMP:9685"/>
        <dbReference type="Rhea" id="RHEA-COMP:9945"/>
        <dbReference type="ChEBI" id="CHEBI:15378"/>
        <dbReference type="ChEBI" id="CHEBI:46911"/>
        <dbReference type="ChEBI" id="CHEBI:64479"/>
        <dbReference type="ChEBI" id="CHEBI:78827"/>
        <dbReference type="ChEBI" id="CHEBI:138482"/>
        <dbReference type="EC" id="2.3.2.30"/>
    </reaction>
    <physiologicalReaction direction="left-to-right" evidence="10">
        <dbReference type="Rhea" id="RHEA:20634"/>
    </physiologicalReaction>
</comment>
<evidence type="ECO:0000256" key="9">
    <source>
        <dbReference type="ARBA" id="ARBA00045724"/>
    </source>
</evidence>
<comment type="similarity">
    <text evidence="6">Belongs to the acetyltransferase family. OlsB subfamily.</text>
</comment>
<dbReference type="EC" id="2.3.2.30" evidence="7"/>
<keyword evidence="4" id="KW-0443">Lipid metabolism</keyword>
<dbReference type="GO" id="GO:0043810">
    <property type="term" value="F:ornithine-acyl [acyl carrier protein] N-acyltransferase activity"/>
    <property type="evidence" value="ECO:0007669"/>
    <property type="project" value="UniProtKB-EC"/>
</dbReference>
<evidence type="ECO:0000256" key="7">
    <source>
        <dbReference type="ARBA" id="ARBA00039058"/>
    </source>
</evidence>
<dbReference type="InterPro" id="IPR016181">
    <property type="entry name" value="Acyl_CoA_acyltransferase"/>
</dbReference>
<dbReference type="EMBL" id="BALE01000002">
    <property type="protein sequence ID" value="GAN52809.1"/>
    <property type="molecule type" value="Genomic_DNA"/>
</dbReference>
<evidence type="ECO:0000256" key="1">
    <source>
        <dbReference type="ARBA" id="ARBA00005189"/>
    </source>
</evidence>
<evidence type="ECO:0000256" key="3">
    <source>
        <dbReference type="ARBA" id="ARBA00022679"/>
    </source>
</evidence>
<dbReference type="Pfam" id="PF13444">
    <property type="entry name" value="Acetyltransf_5"/>
    <property type="match status" value="1"/>
</dbReference>
<dbReference type="SUPFAM" id="SSF55729">
    <property type="entry name" value="Acyl-CoA N-acyltransferases (Nat)"/>
    <property type="match status" value="1"/>
</dbReference>
<comment type="pathway">
    <text evidence="1">Lipid metabolism.</text>
</comment>